<reference evidence="1 2" key="1">
    <citation type="journal article" date="2019" name="Nat. Plants">
        <title>Genome sequencing of Musa balbisiana reveals subgenome evolution and function divergence in polyploid bananas.</title>
        <authorList>
            <person name="Yao X."/>
        </authorList>
    </citation>
    <scope>NUCLEOTIDE SEQUENCE [LARGE SCALE GENOMIC DNA]</scope>
    <source>
        <strain evidence="2">cv. DH-PKW</strain>
        <tissue evidence="1">Leaves</tissue>
    </source>
</reference>
<sequence length="78" mass="9027">MTVGRICPYRLVVQDISLSRRQRGFDFPWGYYERNLEGILPGSMPERLMGTDCKFVGDMSTLVQIQLGPKIRRSMNMI</sequence>
<keyword evidence="2" id="KW-1185">Reference proteome</keyword>
<name>A0A4S8I301_MUSBA</name>
<evidence type="ECO:0000313" key="1">
    <source>
        <dbReference type="EMBL" id="THU42368.1"/>
    </source>
</evidence>
<dbReference type="EMBL" id="PYDT01001761">
    <property type="protein sequence ID" value="THU42368.1"/>
    <property type="molecule type" value="Genomic_DNA"/>
</dbReference>
<accession>A0A4S8I301</accession>
<organism evidence="1 2">
    <name type="scientific">Musa balbisiana</name>
    <name type="common">Banana</name>
    <dbReference type="NCBI Taxonomy" id="52838"/>
    <lineage>
        <taxon>Eukaryota</taxon>
        <taxon>Viridiplantae</taxon>
        <taxon>Streptophyta</taxon>
        <taxon>Embryophyta</taxon>
        <taxon>Tracheophyta</taxon>
        <taxon>Spermatophyta</taxon>
        <taxon>Magnoliopsida</taxon>
        <taxon>Liliopsida</taxon>
        <taxon>Zingiberales</taxon>
        <taxon>Musaceae</taxon>
        <taxon>Musa</taxon>
    </lineage>
</organism>
<dbReference type="Proteomes" id="UP000317650">
    <property type="component" value="Unassembled WGS sequence"/>
</dbReference>
<proteinExistence type="predicted"/>
<comment type="caution">
    <text evidence="1">The sequence shown here is derived from an EMBL/GenBank/DDBJ whole genome shotgun (WGS) entry which is preliminary data.</text>
</comment>
<protein>
    <submittedName>
        <fullName evidence="1">Uncharacterized protein</fullName>
    </submittedName>
</protein>
<dbReference type="AlphaFoldDB" id="A0A4S8I301"/>
<evidence type="ECO:0000313" key="2">
    <source>
        <dbReference type="Proteomes" id="UP000317650"/>
    </source>
</evidence>
<gene>
    <name evidence="1" type="ORF">C4D60_Mb00t08350</name>
</gene>